<dbReference type="InterPro" id="IPR003593">
    <property type="entry name" value="AAA+_ATPase"/>
</dbReference>
<evidence type="ECO:0000259" key="1">
    <source>
        <dbReference type="SMART" id="SM00382"/>
    </source>
</evidence>
<dbReference type="InterPro" id="IPR010730">
    <property type="entry name" value="HET"/>
</dbReference>
<dbReference type="InterPro" id="IPR053137">
    <property type="entry name" value="NLR-like"/>
</dbReference>
<dbReference type="PANTHER" id="PTHR46082:SF6">
    <property type="entry name" value="AAA+ ATPASE DOMAIN-CONTAINING PROTEIN-RELATED"/>
    <property type="match status" value="1"/>
</dbReference>
<dbReference type="InterPro" id="IPR027417">
    <property type="entry name" value="P-loop_NTPase"/>
</dbReference>
<evidence type="ECO:0000313" key="2">
    <source>
        <dbReference type="EMBL" id="KAF2260546.1"/>
    </source>
</evidence>
<dbReference type="PANTHER" id="PTHR46082">
    <property type="entry name" value="ATP/GTP-BINDING PROTEIN-RELATED"/>
    <property type="match status" value="1"/>
</dbReference>
<comment type="caution">
    <text evidence="2">The sequence shown here is derived from an EMBL/GenBank/DDBJ whole genome shotgun (WGS) entry which is preliminary data.</text>
</comment>
<sequence length="940" mass="108048">MRLLHFDYSKRLASTVFHGKTIPPYAILSHRWGDSEVLFEDLGSNTYKEKDGYRKIEFCAKQAAQDQLQYFWIDTCCIDRWNLCERSKAINSMFRWYKNAAKCYVFLSAVSVSTAIEETPQQSNWEASFRASEWFTRGWTLQELIAPTSVEFFSCDGRWIGDKTSLKQLVHEITSIPLEALGNCPLDQFTKSERTEWARNRRTTEEEDIIYCLLGILSIFMPTTYGEGKEKALRRLQVEVEAAGSAPSTIPFSQNNHFVGRESELVELEVKLFRDKQTTIMAIVGRAGTGKSQLALELAYRTRQKSKSCSVFWIDASDIGSLHQSYASIARKLNIPGWDDEEADIKQLVKPYLSRKRPRQYLLIFNNIEDINLGSNRLSTARAANLIDYLPQSNLCSIIYITTNSNIAKRLALQNTIELGAITLRTAQIMLENYLNTPVLGSEQQKAKLLLQELLYLPLAIVQAAAYINTRNITLQKYRSRLVRKKEEVLERSSELPKDKLQEYSTTGPVATTLFISMDQIRCNSALAVDYPFLAACVDRKDIPLDLLEASSPREREDAIKTLNNYALITRRPAESALDLHQLVHHALREWLQKQERLDQQTQNTIIQLLRVFPDYDHSSRKLFTQVMEKFKKVYGDEHPDTLTRRWKEAEELEVQVMETRKRAFGDDHPDTLSSIANLASTFWNQGRWKEAEELEVQVMEMRKKVLGDENLDTLTSMANLASTYRNQGRWKEAEKLEVQVIKTFKRILGDEHPDTLTSIANLALTYQNQGRWKEAEELEVQTVETRKRVFGDEHPDTLTSMANLASTYQNQGRWKEAEELEVQVIETSKRVLGDEHPSTLISIANLASTYRNQGRWKEAEELELQLIETRKRVLGDEHPDTLTSTANLASTFSNQGRWKEAEELEVQVIETRKRVLGDKHPDTLTSMANLASMYRNQGR</sequence>
<proteinExistence type="predicted"/>
<dbReference type="SMART" id="SM00382">
    <property type="entry name" value="AAA"/>
    <property type="match status" value="1"/>
</dbReference>
<dbReference type="InterPro" id="IPR011990">
    <property type="entry name" value="TPR-like_helical_dom_sf"/>
</dbReference>
<dbReference type="GO" id="GO:0043531">
    <property type="term" value="F:ADP binding"/>
    <property type="evidence" value="ECO:0007669"/>
    <property type="project" value="InterPro"/>
</dbReference>
<dbReference type="EMBL" id="ML986678">
    <property type="protein sequence ID" value="KAF2260546.1"/>
    <property type="molecule type" value="Genomic_DNA"/>
</dbReference>
<dbReference type="Pfam" id="PF13424">
    <property type="entry name" value="TPR_12"/>
    <property type="match status" value="2"/>
</dbReference>
<dbReference type="AlphaFoldDB" id="A0A9P4N6F7"/>
<dbReference type="Proteomes" id="UP000800093">
    <property type="component" value="Unassembled WGS sequence"/>
</dbReference>
<dbReference type="Pfam" id="PF13374">
    <property type="entry name" value="TPR_10"/>
    <property type="match status" value="3"/>
</dbReference>
<protein>
    <submittedName>
        <fullName evidence="2">Kinesin light chain</fullName>
    </submittedName>
</protein>
<dbReference type="Gene3D" id="1.25.40.10">
    <property type="entry name" value="Tetratricopeptide repeat domain"/>
    <property type="match status" value="2"/>
</dbReference>
<dbReference type="Gene3D" id="3.40.50.300">
    <property type="entry name" value="P-loop containing nucleotide triphosphate hydrolases"/>
    <property type="match status" value="1"/>
</dbReference>
<feature type="domain" description="AAA+ ATPase" evidence="1">
    <location>
        <begin position="277"/>
        <end position="423"/>
    </location>
</feature>
<accession>A0A9P4N6F7</accession>
<dbReference type="SUPFAM" id="SSF52540">
    <property type="entry name" value="P-loop containing nucleoside triphosphate hydrolases"/>
    <property type="match status" value="1"/>
</dbReference>
<dbReference type="Pfam" id="PF00931">
    <property type="entry name" value="NB-ARC"/>
    <property type="match status" value="1"/>
</dbReference>
<dbReference type="SUPFAM" id="SSF48452">
    <property type="entry name" value="TPR-like"/>
    <property type="match status" value="3"/>
</dbReference>
<dbReference type="PRINTS" id="PR00381">
    <property type="entry name" value="KINESINLIGHT"/>
</dbReference>
<organism evidence="2 3">
    <name type="scientific">Lojkania enalia</name>
    <dbReference type="NCBI Taxonomy" id="147567"/>
    <lineage>
        <taxon>Eukaryota</taxon>
        <taxon>Fungi</taxon>
        <taxon>Dikarya</taxon>
        <taxon>Ascomycota</taxon>
        <taxon>Pezizomycotina</taxon>
        <taxon>Dothideomycetes</taxon>
        <taxon>Pleosporomycetidae</taxon>
        <taxon>Pleosporales</taxon>
        <taxon>Pleosporales incertae sedis</taxon>
        <taxon>Lojkania</taxon>
    </lineage>
</organism>
<name>A0A9P4N6F7_9PLEO</name>
<reference evidence="3" key="1">
    <citation type="journal article" date="2020" name="Stud. Mycol.">
        <title>101 Dothideomycetes genomes: A test case for predicting lifestyles and emergence of pathogens.</title>
        <authorList>
            <person name="Haridas S."/>
            <person name="Albert R."/>
            <person name="Binder M."/>
            <person name="Bloem J."/>
            <person name="LaButti K."/>
            <person name="Salamov A."/>
            <person name="Andreopoulos B."/>
            <person name="Baker S."/>
            <person name="Barry K."/>
            <person name="Bills G."/>
            <person name="Bluhm B."/>
            <person name="Cannon C."/>
            <person name="Castanera R."/>
            <person name="Culley D."/>
            <person name="Daum C."/>
            <person name="Ezra D."/>
            <person name="Gonzalez J."/>
            <person name="Henrissat B."/>
            <person name="Kuo A."/>
            <person name="Liang C."/>
            <person name="Lipzen A."/>
            <person name="Lutzoni F."/>
            <person name="Magnuson J."/>
            <person name="Mondo S."/>
            <person name="Nolan M."/>
            <person name="Ohm R."/>
            <person name="Pangilinan J."/>
            <person name="Park H.-J."/>
            <person name="Ramirez L."/>
            <person name="Alfaro M."/>
            <person name="Sun H."/>
            <person name="Tritt A."/>
            <person name="Yoshinaga Y."/>
            <person name="Zwiers L.-H."/>
            <person name="Turgeon B."/>
            <person name="Goodwin S."/>
            <person name="Spatafora J."/>
            <person name="Crous P."/>
            <person name="Grigoriev I."/>
        </authorList>
    </citation>
    <scope>NUCLEOTIDE SEQUENCE [LARGE SCALE GENOMIC DNA]</scope>
    <source>
        <strain evidence="3">CBS 304.66</strain>
    </source>
</reference>
<dbReference type="Pfam" id="PF06985">
    <property type="entry name" value="HET"/>
    <property type="match status" value="1"/>
</dbReference>
<evidence type="ECO:0000313" key="3">
    <source>
        <dbReference type="Proteomes" id="UP000800093"/>
    </source>
</evidence>
<dbReference type="OrthoDB" id="674604at2759"/>
<keyword evidence="3" id="KW-1185">Reference proteome</keyword>
<dbReference type="InterPro" id="IPR002182">
    <property type="entry name" value="NB-ARC"/>
</dbReference>
<gene>
    <name evidence="2" type="ORF">CC78DRAFT_589526</name>
</gene>